<accession>A0A5B0VIE8</accession>
<gene>
    <name evidence="1" type="ORF">FWJ25_08570</name>
</gene>
<sequence length="218" mass="24422">MCETTRNVLWQPASQWIRARQPGSDLACRTGSGQATYHRFDTQQKQHLITYGARMIEAKQQPDTASGWLSSREIIKRGYFSGELSPLNLLAHTCCHEFAHLLQHSEGKRFRGSVHNRHFYHILDELHASGGAAATRSALLAGARSKGLELSESAFSLPEPAHQRHRWQVGDSVVFGKGPKEILGHIIRINRKTCTVDGAGKSRGVRYRVPFQMLRRAG</sequence>
<proteinExistence type="predicted"/>
<evidence type="ECO:0000313" key="2">
    <source>
        <dbReference type="Proteomes" id="UP000323161"/>
    </source>
</evidence>
<reference evidence="1 2" key="1">
    <citation type="submission" date="2019-08" db="EMBL/GenBank/DDBJ databases">
        <title>Marinobacter ZYF650 sp. nov., a marine bacterium isolated from seawater of the Mariana trench.</title>
        <authorList>
            <person name="Ahmad W."/>
        </authorList>
    </citation>
    <scope>NUCLEOTIDE SEQUENCE [LARGE SCALE GENOMIC DNA]</scope>
    <source>
        <strain evidence="1 2">ZYF650</strain>
    </source>
</reference>
<evidence type="ECO:0000313" key="1">
    <source>
        <dbReference type="EMBL" id="KAA1174507.1"/>
    </source>
</evidence>
<dbReference type="Proteomes" id="UP000323161">
    <property type="component" value="Unassembled WGS sequence"/>
</dbReference>
<organism evidence="1 2">
    <name type="scientific">Marinobacter salinexigens</name>
    <dbReference type="NCBI Taxonomy" id="2919747"/>
    <lineage>
        <taxon>Bacteria</taxon>
        <taxon>Pseudomonadati</taxon>
        <taxon>Pseudomonadota</taxon>
        <taxon>Gammaproteobacteria</taxon>
        <taxon>Pseudomonadales</taxon>
        <taxon>Marinobacteraceae</taxon>
        <taxon>Marinobacter</taxon>
    </lineage>
</organism>
<dbReference type="AlphaFoldDB" id="A0A5B0VIE8"/>
<name>A0A5B0VIE8_9GAMM</name>
<evidence type="ECO:0008006" key="3">
    <source>
        <dbReference type="Google" id="ProtNLM"/>
    </source>
</evidence>
<protein>
    <recommendedName>
        <fullName evidence="3">SprT-like domain-containing protein</fullName>
    </recommendedName>
</protein>
<comment type="caution">
    <text evidence="1">The sequence shown here is derived from an EMBL/GenBank/DDBJ whole genome shotgun (WGS) entry which is preliminary data.</text>
</comment>
<keyword evidence="2" id="KW-1185">Reference proteome</keyword>
<dbReference type="EMBL" id="VTUU01000003">
    <property type="protein sequence ID" value="KAA1174507.1"/>
    <property type="molecule type" value="Genomic_DNA"/>
</dbReference>